<protein>
    <submittedName>
        <fullName evidence="2">Uncharacterized protein</fullName>
    </submittedName>
</protein>
<feature type="compositionally biased region" description="Acidic residues" evidence="1">
    <location>
        <begin position="66"/>
        <end position="75"/>
    </location>
</feature>
<gene>
    <name evidence="2" type="ORF">Cni_G01277</name>
</gene>
<evidence type="ECO:0000313" key="2">
    <source>
        <dbReference type="EMBL" id="WOK92586.1"/>
    </source>
</evidence>
<feature type="region of interest" description="Disordered" evidence="1">
    <location>
        <begin position="57"/>
        <end position="113"/>
    </location>
</feature>
<sequence length="138" mass="15011">MASANPVRSSFRASFDSDGSFSSLLCLPVDQAVDLLHRGPDHAAAASDGEMWRFLVHEKSRTSVPENDDSPEDPIPEPRTEAETPDSDGLPFIAQRPAKRKVGNGRKKNIEARSARAEKLPYVATSMSALAEAKRPSH</sequence>
<reference evidence="2 3" key="1">
    <citation type="submission" date="2023-10" db="EMBL/GenBank/DDBJ databases">
        <title>Chromosome-scale genome assembly provides insights into flower coloration mechanisms of Canna indica.</title>
        <authorList>
            <person name="Li C."/>
        </authorList>
    </citation>
    <scope>NUCLEOTIDE SEQUENCE [LARGE SCALE GENOMIC DNA]</scope>
    <source>
        <tissue evidence="2">Flower</tissue>
    </source>
</reference>
<keyword evidence="3" id="KW-1185">Reference proteome</keyword>
<name>A0AAQ3JMA0_9LILI</name>
<proteinExistence type="predicted"/>
<dbReference type="Proteomes" id="UP001327560">
    <property type="component" value="Chromosome 1"/>
</dbReference>
<dbReference type="EMBL" id="CP136890">
    <property type="protein sequence ID" value="WOK92586.1"/>
    <property type="molecule type" value="Genomic_DNA"/>
</dbReference>
<accession>A0AAQ3JMA0</accession>
<organism evidence="2 3">
    <name type="scientific">Canna indica</name>
    <name type="common">Indian-shot</name>
    <dbReference type="NCBI Taxonomy" id="4628"/>
    <lineage>
        <taxon>Eukaryota</taxon>
        <taxon>Viridiplantae</taxon>
        <taxon>Streptophyta</taxon>
        <taxon>Embryophyta</taxon>
        <taxon>Tracheophyta</taxon>
        <taxon>Spermatophyta</taxon>
        <taxon>Magnoliopsida</taxon>
        <taxon>Liliopsida</taxon>
        <taxon>Zingiberales</taxon>
        <taxon>Cannaceae</taxon>
        <taxon>Canna</taxon>
    </lineage>
</organism>
<evidence type="ECO:0000313" key="3">
    <source>
        <dbReference type="Proteomes" id="UP001327560"/>
    </source>
</evidence>
<dbReference type="AlphaFoldDB" id="A0AAQ3JMA0"/>
<feature type="compositionally biased region" description="Basic residues" evidence="1">
    <location>
        <begin position="97"/>
        <end position="107"/>
    </location>
</feature>
<evidence type="ECO:0000256" key="1">
    <source>
        <dbReference type="SAM" id="MobiDB-lite"/>
    </source>
</evidence>